<dbReference type="Gene3D" id="1.10.10.60">
    <property type="entry name" value="Homeodomain-like"/>
    <property type="match status" value="1"/>
</dbReference>
<dbReference type="Pfam" id="PF03790">
    <property type="entry name" value="KNOX1"/>
    <property type="match status" value="1"/>
</dbReference>
<dbReference type="Pfam" id="PF05920">
    <property type="entry name" value="Homeobox_KN"/>
    <property type="match status" value="1"/>
</dbReference>
<keyword evidence="3 5" id="KW-0371">Homeobox</keyword>
<keyword evidence="8" id="KW-1185">Reference proteome</keyword>
<dbReference type="SMART" id="SM01255">
    <property type="entry name" value="KNOX1"/>
    <property type="match status" value="1"/>
</dbReference>
<dbReference type="InterPro" id="IPR017970">
    <property type="entry name" value="Homeobox_CS"/>
</dbReference>
<evidence type="ECO:0000256" key="2">
    <source>
        <dbReference type="ARBA" id="ARBA00023125"/>
    </source>
</evidence>
<evidence type="ECO:0000256" key="3">
    <source>
        <dbReference type="ARBA" id="ARBA00023155"/>
    </source>
</evidence>
<dbReference type="OMA" id="ICESEMS"/>
<dbReference type="InterPro" id="IPR005541">
    <property type="entry name" value="KNOX2"/>
</dbReference>
<dbReference type="InterPro" id="IPR008422">
    <property type="entry name" value="KN_HD"/>
</dbReference>
<reference evidence="7 8" key="1">
    <citation type="submission" date="2020-04" db="EMBL/GenBank/DDBJ databases">
        <title>Plant Genome Project.</title>
        <authorList>
            <person name="Zhang R.-G."/>
        </authorList>
    </citation>
    <scope>NUCLEOTIDE SEQUENCE [LARGE SCALE GENOMIC DNA]</scope>
    <source>
        <strain evidence="7">YNK0</strain>
        <tissue evidence="7">Leaf</tissue>
    </source>
</reference>
<dbReference type="SMART" id="SM01256">
    <property type="entry name" value="KNOX2"/>
    <property type="match status" value="1"/>
</dbReference>
<evidence type="ECO:0000313" key="8">
    <source>
        <dbReference type="Proteomes" id="UP000655225"/>
    </source>
</evidence>
<gene>
    <name evidence="7" type="ORF">HHK36_022998</name>
</gene>
<evidence type="ECO:0000259" key="6">
    <source>
        <dbReference type="PROSITE" id="PS50071"/>
    </source>
</evidence>
<feature type="DNA-binding region" description="Homeobox" evidence="5">
    <location>
        <begin position="221"/>
        <end position="283"/>
    </location>
</feature>
<keyword evidence="2 5" id="KW-0238">DNA-binding</keyword>
<dbReference type="InterPro" id="IPR005540">
    <property type="entry name" value="KNOX1"/>
</dbReference>
<proteinExistence type="predicted"/>
<feature type="domain" description="Homeobox" evidence="6">
    <location>
        <begin position="219"/>
        <end position="282"/>
    </location>
</feature>
<evidence type="ECO:0000256" key="5">
    <source>
        <dbReference type="PROSITE-ProRule" id="PRU00108"/>
    </source>
</evidence>
<protein>
    <recommendedName>
        <fullName evidence="6">Homeobox domain-containing protein</fullName>
    </recommendedName>
</protein>
<dbReference type="GO" id="GO:0003677">
    <property type="term" value="F:DNA binding"/>
    <property type="evidence" value="ECO:0007669"/>
    <property type="project" value="UniProtKB-UniRule"/>
</dbReference>
<dbReference type="InterPro" id="IPR001356">
    <property type="entry name" value="HD"/>
</dbReference>
<dbReference type="Pfam" id="PF03791">
    <property type="entry name" value="KNOX2"/>
    <property type="match status" value="1"/>
</dbReference>
<dbReference type="GO" id="GO:0005634">
    <property type="term" value="C:nucleus"/>
    <property type="evidence" value="ECO:0007669"/>
    <property type="project" value="UniProtKB-SubCell"/>
</dbReference>
<name>A0A834YNU2_TETSI</name>
<dbReference type="Proteomes" id="UP000655225">
    <property type="component" value="Unassembled WGS sequence"/>
</dbReference>
<dbReference type="InterPro" id="IPR050224">
    <property type="entry name" value="TALE_homeobox"/>
</dbReference>
<evidence type="ECO:0000256" key="1">
    <source>
        <dbReference type="ARBA" id="ARBA00004123"/>
    </source>
</evidence>
<dbReference type="PROSITE" id="PS00027">
    <property type="entry name" value="HOMEOBOX_1"/>
    <property type="match status" value="1"/>
</dbReference>
<dbReference type="PROSITE" id="PS50071">
    <property type="entry name" value="HOMEOBOX_2"/>
    <property type="match status" value="1"/>
</dbReference>
<evidence type="ECO:0000313" key="7">
    <source>
        <dbReference type="EMBL" id="KAF8392649.1"/>
    </source>
</evidence>
<sequence length="309" mass="35131">MEDLSMLDPAISCSDEITGAGSFTPWTEFHGQIDNLLQFDTSEAEICESEMSDLIKDQIVNHPSYQSLVYAYVDCRKIGAPPELASDLEKLWRESHPTGGCCQIGIYPELDEFMDSYCEILHRYKEELSKPFDEATTFLSNMKTQLSNLCEGTSMTTTTTGNYHWDEAAGTLEEELSCEEVEASKCQEAGPVPSDLQELKEMIQCKYSGQCLSRLRKKLLKKRKGGKLPKDARMRLLDWWNTHYRWPYPTEEEKVKLSEDTALDQKQVSNWFINQRKRHWKASEGMRFALSGSGVGPPMYVDTRGGTGS</sequence>
<organism evidence="7 8">
    <name type="scientific">Tetracentron sinense</name>
    <name type="common">Spur-leaf</name>
    <dbReference type="NCBI Taxonomy" id="13715"/>
    <lineage>
        <taxon>Eukaryota</taxon>
        <taxon>Viridiplantae</taxon>
        <taxon>Streptophyta</taxon>
        <taxon>Embryophyta</taxon>
        <taxon>Tracheophyta</taxon>
        <taxon>Spermatophyta</taxon>
        <taxon>Magnoliopsida</taxon>
        <taxon>Trochodendrales</taxon>
        <taxon>Trochodendraceae</taxon>
        <taxon>Tetracentron</taxon>
    </lineage>
</organism>
<dbReference type="OrthoDB" id="10056939at2759"/>
<dbReference type="SUPFAM" id="SSF46689">
    <property type="entry name" value="Homeodomain-like"/>
    <property type="match status" value="1"/>
</dbReference>
<dbReference type="GO" id="GO:0000981">
    <property type="term" value="F:DNA-binding transcription factor activity, RNA polymerase II-specific"/>
    <property type="evidence" value="ECO:0007669"/>
    <property type="project" value="InterPro"/>
</dbReference>
<evidence type="ECO:0000256" key="4">
    <source>
        <dbReference type="ARBA" id="ARBA00023242"/>
    </source>
</evidence>
<keyword evidence="4 5" id="KW-0539">Nucleus</keyword>
<accession>A0A834YNU2</accession>
<comment type="subcellular location">
    <subcellularLocation>
        <location evidence="1 5">Nucleus</location>
    </subcellularLocation>
</comment>
<comment type="caution">
    <text evidence="7">The sequence shown here is derived from an EMBL/GenBank/DDBJ whole genome shotgun (WGS) entry which is preliminary data.</text>
</comment>
<dbReference type="InterPro" id="IPR009057">
    <property type="entry name" value="Homeodomain-like_sf"/>
</dbReference>
<dbReference type="EMBL" id="JABCRI010000016">
    <property type="protein sequence ID" value="KAF8392649.1"/>
    <property type="molecule type" value="Genomic_DNA"/>
</dbReference>
<dbReference type="AlphaFoldDB" id="A0A834YNU2"/>
<dbReference type="PANTHER" id="PTHR11850">
    <property type="entry name" value="HOMEOBOX PROTEIN TRANSCRIPTION FACTORS"/>
    <property type="match status" value="1"/>
</dbReference>
<dbReference type="SMART" id="SM00389">
    <property type="entry name" value="HOX"/>
    <property type="match status" value="1"/>
</dbReference>
<dbReference type="CDD" id="cd00086">
    <property type="entry name" value="homeodomain"/>
    <property type="match status" value="1"/>
</dbReference>